<reference evidence="1 2" key="1">
    <citation type="submission" date="2021-06" db="EMBL/GenBank/DDBJ databases">
        <title>Caerostris extrusa draft genome.</title>
        <authorList>
            <person name="Kono N."/>
            <person name="Arakawa K."/>
        </authorList>
    </citation>
    <scope>NUCLEOTIDE SEQUENCE [LARGE SCALE GENOMIC DNA]</scope>
</reference>
<dbReference type="EMBL" id="BPLR01020170">
    <property type="protein sequence ID" value="GIX75484.1"/>
    <property type="molecule type" value="Genomic_DNA"/>
</dbReference>
<evidence type="ECO:0000313" key="1">
    <source>
        <dbReference type="EMBL" id="GIX75484.1"/>
    </source>
</evidence>
<evidence type="ECO:0000313" key="2">
    <source>
        <dbReference type="Proteomes" id="UP001054945"/>
    </source>
</evidence>
<dbReference type="Proteomes" id="UP001054945">
    <property type="component" value="Unassembled WGS sequence"/>
</dbReference>
<accession>A0AAV4MUC0</accession>
<name>A0AAV4MUC0_CAEEX</name>
<sequence>MQRATDRALLKVPAKHFSPVGCFSRQLSPPAQTKAAFTSPPLERVLPLFSRLFDLISGYIFCFRPRGPLVCPQCVLTPLKRIPDKSVVNFRALLRSGRCSKERGRVAVD</sequence>
<gene>
    <name evidence="1" type="ORF">CEXT_533181</name>
</gene>
<keyword evidence="2" id="KW-1185">Reference proteome</keyword>
<proteinExistence type="predicted"/>
<protein>
    <submittedName>
        <fullName evidence="1">Uncharacterized protein</fullName>
    </submittedName>
</protein>
<comment type="caution">
    <text evidence="1">The sequence shown here is derived from an EMBL/GenBank/DDBJ whole genome shotgun (WGS) entry which is preliminary data.</text>
</comment>
<dbReference type="AlphaFoldDB" id="A0AAV4MUC0"/>
<organism evidence="1 2">
    <name type="scientific">Caerostris extrusa</name>
    <name type="common">Bark spider</name>
    <name type="synonym">Caerostris bankana</name>
    <dbReference type="NCBI Taxonomy" id="172846"/>
    <lineage>
        <taxon>Eukaryota</taxon>
        <taxon>Metazoa</taxon>
        <taxon>Ecdysozoa</taxon>
        <taxon>Arthropoda</taxon>
        <taxon>Chelicerata</taxon>
        <taxon>Arachnida</taxon>
        <taxon>Araneae</taxon>
        <taxon>Araneomorphae</taxon>
        <taxon>Entelegynae</taxon>
        <taxon>Araneoidea</taxon>
        <taxon>Araneidae</taxon>
        <taxon>Caerostris</taxon>
    </lineage>
</organism>